<dbReference type="RefSeq" id="WP_094365380.1">
    <property type="nucleotide sequence ID" value="NZ_NMVQ01000046.1"/>
</dbReference>
<evidence type="ECO:0000313" key="1">
    <source>
        <dbReference type="EMBL" id="OYO17301.1"/>
    </source>
</evidence>
<name>A0A255GNZ8_9ACTN</name>
<protein>
    <submittedName>
        <fullName evidence="1">Uncharacterized protein</fullName>
    </submittedName>
</protein>
<dbReference type="Proteomes" id="UP000216311">
    <property type="component" value="Unassembled WGS sequence"/>
</dbReference>
<keyword evidence="2" id="KW-1185">Reference proteome</keyword>
<accession>A0A255GNZ8</accession>
<dbReference type="AlphaFoldDB" id="A0A255GNZ8"/>
<proteinExistence type="predicted"/>
<reference evidence="1 2" key="1">
    <citation type="submission" date="2017-07" db="EMBL/GenBank/DDBJ databases">
        <title>Draft whole genome sequences of clinical Proprionibacteriaceae strains.</title>
        <authorList>
            <person name="Bernier A.-M."/>
            <person name="Bernard K."/>
            <person name="Domingo M.-C."/>
        </authorList>
    </citation>
    <scope>NUCLEOTIDE SEQUENCE [LARGE SCALE GENOMIC DNA]</scope>
    <source>
        <strain evidence="1 2">NML 130396</strain>
    </source>
</reference>
<gene>
    <name evidence="1" type="ORF">CGZ93_17225</name>
</gene>
<dbReference type="EMBL" id="NMVQ01000046">
    <property type="protein sequence ID" value="OYO17301.1"/>
    <property type="molecule type" value="Genomic_DNA"/>
</dbReference>
<evidence type="ECO:0000313" key="2">
    <source>
        <dbReference type="Proteomes" id="UP000216311"/>
    </source>
</evidence>
<comment type="caution">
    <text evidence="1">The sequence shown here is derived from an EMBL/GenBank/DDBJ whole genome shotgun (WGS) entry which is preliminary data.</text>
</comment>
<organism evidence="1 2">
    <name type="scientific">Enemella dayhoffiae</name>
    <dbReference type="NCBI Taxonomy" id="2016507"/>
    <lineage>
        <taxon>Bacteria</taxon>
        <taxon>Bacillati</taxon>
        <taxon>Actinomycetota</taxon>
        <taxon>Actinomycetes</taxon>
        <taxon>Propionibacteriales</taxon>
        <taxon>Propionibacteriaceae</taxon>
        <taxon>Enemella</taxon>
    </lineage>
</organism>
<sequence length="124" mass="13518">MHRTRPERHRDPGQRAAGREYRSGLEFFGIMWMPAQALTQGLIGLLFLISPPWVARGLAHGEAAVAYTLLSQEALTELRMPSRGIAPPVLVRQARPARRHRSAPPGECGADAAAALSRCGVRPC</sequence>